<dbReference type="HOGENOM" id="CLU_062156_1_0_1"/>
<dbReference type="Gramene" id="ONI02068">
    <property type="protein sequence ID" value="ONI02068"/>
    <property type="gene ID" value="PRUPE_6G175500"/>
</dbReference>
<dbReference type="InterPro" id="IPR007053">
    <property type="entry name" value="LRAT_dom"/>
</dbReference>
<accession>M5W7S1</accession>
<organism evidence="1 2">
    <name type="scientific">Prunus persica</name>
    <name type="common">Peach</name>
    <name type="synonym">Amygdalus persica</name>
    <dbReference type="NCBI Taxonomy" id="3760"/>
    <lineage>
        <taxon>Eukaryota</taxon>
        <taxon>Viridiplantae</taxon>
        <taxon>Streptophyta</taxon>
        <taxon>Embryophyta</taxon>
        <taxon>Tracheophyta</taxon>
        <taxon>Spermatophyta</taxon>
        <taxon>Magnoliopsida</taxon>
        <taxon>eudicotyledons</taxon>
        <taxon>Gunneridae</taxon>
        <taxon>Pentapetalae</taxon>
        <taxon>rosids</taxon>
        <taxon>fabids</taxon>
        <taxon>Rosales</taxon>
        <taxon>Rosaceae</taxon>
        <taxon>Amygdaloideae</taxon>
        <taxon>Amygdaleae</taxon>
        <taxon>Prunus</taxon>
    </lineage>
</organism>
<dbReference type="Pfam" id="PF04970">
    <property type="entry name" value="LRAT"/>
    <property type="match status" value="1"/>
</dbReference>
<name>M5W7S1_PRUPE</name>
<keyword evidence="2" id="KW-1185">Reference proteome</keyword>
<proteinExistence type="predicted"/>
<dbReference type="OrthoDB" id="1933383at2759"/>
<gene>
    <name evidence="1" type="ORF">PRUPE_6G175500</name>
</gene>
<reference evidence="1 2" key="1">
    <citation type="journal article" date="2013" name="Nat. Genet.">
        <title>The high-quality draft genome of peach (Prunus persica) identifies unique patterns of genetic diversity, domestication and genome evolution.</title>
        <authorList>
            <consortium name="International Peach Genome Initiative"/>
            <person name="Verde I."/>
            <person name="Abbott A.G."/>
            <person name="Scalabrin S."/>
            <person name="Jung S."/>
            <person name="Shu S."/>
            <person name="Marroni F."/>
            <person name="Zhebentyayeva T."/>
            <person name="Dettori M.T."/>
            <person name="Grimwood J."/>
            <person name="Cattonaro F."/>
            <person name="Zuccolo A."/>
            <person name="Rossini L."/>
            <person name="Jenkins J."/>
            <person name="Vendramin E."/>
            <person name="Meisel L.A."/>
            <person name="Decroocq V."/>
            <person name="Sosinski B."/>
            <person name="Prochnik S."/>
            <person name="Mitros T."/>
            <person name="Policriti A."/>
            <person name="Cipriani G."/>
            <person name="Dondini L."/>
            <person name="Ficklin S."/>
            <person name="Goodstein D.M."/>
            <person name="Xuan P."/>
            <person name="Del Fabbro C."/>
            <person name="Aramini V."/>
            <person name="Copetti D."/>
            <person name="Gonzalez S."/>
            <person name="Horner D.S."/>
            <person name="Falchi R."/>
            <person name="Lucas S."/>
            <person name="Mica E."/>
            <person name="Maldonado J."/>
            <person name="Lazzari B."/>
            <person name="Bielenberg D."/>
            <person name="Pirona R."/>
            <person name="Miculan M."/>
            <person name="Barakat A."/>
            <person name="Testolin R."/>
            <person name="Stella A."/>
            <person name="Tartarini S."/>
            <person name="Tonutti P."/>
            <person name="Arus P."/>
            <person name="Orellana A."/>
            <person name="Wells C."/>
            <person name="Main D."/>
            <person name="Vizzotto G."/>
            <person name="Silva H."/>
            <person name="Salamini F."/>
            <person name="Schmutz J."/>
            <person name="Morgante M."/>
            <person name="Rokhsar D.S."/>
        </authorList>
    </citation>
    <scope>NUCLEOTIDE SEQUENCE [LARGE SCALE GENOMIC DNA]</scope>
    <source>
        <strain evidence="2">cv. Nemared</strain>
    </source>
</reference>
<protein>
    <submittedName>
        <fullName evidence="1">Uncharacterized protein</fullName>
    </submittedName>
</protein>
<dbReference type="Gene3D" id="3.90.1720.10">
    <property type="entry name" value="endopeptidase domain like (from Nostoc punctiforme)"/>
    <property type="match status" value="1"/>
</dbReference>
<dbReference type="OMA" id="GCHIAVE"/>
<dbReference type="EMBL" id="CM007656">
    <property type="protein sequence ID" value="ONI02068.1"/>
    <property type="molecule type" value="Genomic_DNA"/>
</dbReference>
<dbReference type="KEGG" id="pper:18774953"/>
<sequence>MGILSNRISREELRAGDHIYAYRRGHTFSHHGIYVGKDLVIHFTSTNDPINSSSSREPPCEKCGHDPNTKRGVLRTCINCFLKGHRLLRFEYEVSRLHFISKHKGTCSTECCYANEETIRRATEIFNKDKVHGKGFGDYDLLDNNCENFASYCKRGTPVSEQALKAMGIAAASSSTDTQTSSTSKTAMLLSFFSSKSS</sequence>
<dbReference type="AlphaFoldDB" id="M5W7S1"/>
<dbReference type="PROSITE" id="PS51934">
    <property type="entry name" value="LRAT"/>
    <property type="match status" value="1"/>
</dbReference>
<evidence type="ECO:0000313" key="1">
    <source>
        <dbReference type="EMBL" id="ONI02068.1"/>
    </source>
</evidence>
<dbReference type="PANTHER" id="PTHR46137">
    <property type="entry name" value="OS05G0310600 PROTEIN"/>
    <property type="match status" value="1"/>
</dbReference>
<dbReference type="eggNOG" id="ENOG502QTGR">
    <property type="taxonomic scope" value="Eukaryota"/>
</dbReference>
<dbReference type="InterPro" id="IPR038765">
    <property type="entry name" value="Papain-like_cys_pep_sf"/>
</dbReference>
<dbReference type="Proteomes" id="UP000006882">
    <property type="component" value="Chromosome G6"/>
</dbReference>
<dbReference type="SUPFAM" id="SSF54001">
    <property type="entry name" value="Cysteine proteinases"/>
    <property type="match status" value="1"/>
</dbReference>
<evidence type="ECO:0000313" key="2">
    <source>
        <dbReference type="Proteomes" id="UP000006882"/>
    </source>
</evidence>
<dbReference type="PANTHER" id="PTHR46137:SF4">
    <property type="entry name" value="PROTEIN LEAD-SENSITIVE 1"/>
    <property type="match status" value="1"/>
</dbReference>